<dbReference type="EC" id="3.5.1.1" evidence="1"/>
<dbReference type="SUPFAM" id="SSF53774">
    <property type="entry name" value="Glutaminase/Asparaginase"/>
    <property type="match status" value="1"/>
</dbReference>
<evidence type="ECO:0000256" key="4">
    <source>
        <dbReference type="ARBA" id="ARBA00023043"/>
    </source>
</evidence>
<feature type="repeat" description="ANK" evidence="6">
    <location>
        <begin position="507"/>
        <end position="539"/>
    </location>
</feature>
<feature type="domain" description="Asparaginase/glutaminase C-terminal" evidence="10">
    <location>
        <begin position="278"/>
        <end position="393"/>
    </location>
</feature>
<dbReference type="PROSITE" id="PS00144">
    <property type="entry name" value="ASN_GLN_ASE_1"/>
    <property type="match status" value="1"/>
</dbReference>
<dbReference type="FunFam" id="3.40.50.1170:FF:000003">
    <property type="entry name" value="60 kDa lysophospholipase"/>
    <property type="match status" value="1"/>
</dbReference>
<evidence type="ECO:0000256" key="7">
    <source>
        <dbReference type="PROSITE-ProRule" id="PRU10099"/>
    </source>
</evidence>
<feature type="repeat" description="ANK" evidence="6">
    <location>
        <begin position="474"/>
        <end position="506"/>
    </location>
</feature>
<dbReference type="InterPro" id="IPR036770">
    <property type="entry name" value="Ankyrin_rpt-contain_sf"/>
</dbReference>
<dbReference type="SMART" id="SM00870">
    <property type="entry name" value="Asparaginase"/>
    <property type="match status" value="1"/>
</dbReference>
<dbReference type="PROSITE" id="PS50297">
    <property type="entry name" value="ANK_REP_REGION"/>
    <property type="match status" value="3"/>
</dbReference>
<dbReference type="Pfam" id="PF17763">
    <property type="entry name" value="Asparaginase_C"/>
    <property type="match status" value="1"/>
</dbReference>
<dbReference type="Pfam" id="PF12796">
    <property type="entry name" value="Ank_2"/>
    <property type="match status" value="1"/>
</dbReference>
<feature type="domain" description="L-asparaginase N-terminal" evidence="9">
    <location>
        <begin position="32"/>
        <end position="259"/>
    </location>
</feature>
<dbReference type="InterPro" id="IPR006033">
    <property type="entry name" value="AsnA_fam"/>
</dbReference>
<dbReference type="Proteomes" id="UP001046870">
    <property type="component" value="Chromosome 13"/>
</dbReference>
<feature type="active site" evidence="8">
    <location>
        <position position="157"/>
    </location>
</feature>
<dbReference type="PROSITE" id="PS51732">
    <property type="entry name" value="ASN_GLN_ASE_3"/>
    <property type="match status" value="1"/>
</dbReference>
<gene>
    <name evidence="11" type="ORF">MATL_G00163540</name>
</gene>
<dbReference type="InterPro" id="IPR002110">
    <property type="entry name" value="Ankyrin_rpt"/>
</dbReference>
<evidence type="ECO:0000256" key="5">
    <source>
        <dbReference type="ARBA" id="ARBA00061199"/>
    </source>
</evidence>
<dbReference type="PROSITE" id="PS50088">
    <property type="entry name" value="ANK_REPEAT"/>
    <property type="match status" value="3"/>
</dbReference>
<dbReference type="AlphaFoldDB" id="A0A9D3T4H8"/>
<feature type="repeat" description="ANK" evidence="6">
    <location>
        <begin position="574"/>
        <end position="598"/>
    </location>
</feature>
<dbReference type="PANTHER" id="PTHR11707:SF28">
    <property type="entry name" value="60 KDA LYSOPHOSPHOLIPASE"/>
    <property type="match status" value="1"/>
</dbReference>
<dbReference type="PANTHER" id="PTHR11707">
    <property type="entry name" value="L-ASPARAGINASE"/>
    <property type="match status" value="1"/>
</dbReference>
<dbReference type="InterPro" id="IPR041725">
    <property type="entry name" value="L-asparaginase_I"/>
</dbReference>
<dbReference type="OrthoDB" id="542841at2759"/>
<organism evidence="11 12">
    <name type="scientific">Megalops atlanticus</name>
    <name type="common">Tarpon</name>
    <name type="synonym">Clupea gigantea</name>
    <dbReference type="NCBI Taxonomy" id="7932"/>
    <lineage>
        <taxon>Eukaryota</taxon>
        <taxon>Metazoa</taxon>
        <taxon>Chordata</taxon>
        <taxon>Craniata</taxon>
        <taxon>Vertebrata</taxon>
        <taxon>Euteleostomi</taxon>
        <taxon>Actinopterygii</taxon>
        <taxon>Neopterygii</taxon>
        <taxon>Teleostei</taxon>
        <taxon>Elopiformes</taxon>
        <taxon>Megalopidae</taxon>
        <taxon>Megalops</taxon>
    </lineage>
</organism>
<keyword evidence="4 6" id="KW-0040">ANK repeat</keyword>
<dbReference type="Gene3D" id="1.25.40.20">
    <property type="entry name" value="Ankyrin repeat-containing domain"/>
    <property type="match status" value="2"/>
</dbReference>
<evidence type="ECO:0000256" key="8">
    <source>
        <dbReference type="PROSITE-ProRule" id="PRU10100"/>
    </source>
</evidence>
<accession>A0A9D3T4H8</accession>
<dbReference type="GO" id="GO:0006528">
    <property type="term" value="P:asparagine metabolic process"/>
    <property type="evidence" value="ECO:0007669"/>
    <property type="project" value="UniProtKB-ARBA"/>
</dbReference>
<evidence type="ECO:0000256" key="2">
    <source>
        <dbReference type="ARBA" id="ARBA00022737"/>
    </source>
</evidence>
<keyword evidence="12" id="KW-1185">Reference proteome</keyword>
<dbReference type="SUPFAM" id="SSF48403">
    <property type="entry name" value="Ankyrin repeat"/>
    <property type="match status" value="1"/>
</dbReference>
<dbReference type="CDD" id="cd08963">
    <property type="entry name" value="L-asparaginase_I"/>
    <property type="match status" value="1"/>
</dbReference>
<dbReference type="InterPro" id="IPR036152">
    <property type="entry name" value="Asp/glu_Ase-like_sf"/>
</dbReference>
<dbReference type="NCBIfam" id="TIGR00519">
    <property type="entry name" value="asnASE_I"/>
    <property type="match status" value="1"/>
</dbReference>
<dbReference type="InterPro" id="IPR027475">
    <property type="entry name" value="Asparaginase/glutaminase_AS2"/>
</dbReference>
<dbReference type="InterPro" id="IPR020827">
    <property type="entry name" value="Asparaginase/glutaminase_AS1"/>
</dbReference>
<dbReference type="InterPro" id="IPR006034">
    <property type="entry name" value="Asparaginase/glutaminase-like"/>
</dbReference>
<keyword evidence="2" id="KW-0677">Repeat</keyword>
<dbReference type="InterPro" id="IPR037152">
    <property type="entry name" value="L-asparaginase_N_sf"/>
</dbReference>
<dbReference type="InterPro" id="IPR040919">
    <property type="entry name" value="Asparaginase_C"/>
</dbReference>
<evidence type="ECO:0000256" key="1">
    <source>
        <dbReference type="ARBA" id="ARBA00012920"/>
    </source>
</evidence>
<evidence type="ECO:0000256" key="3">
    <source>
        <dbReference type="ARBA" id="ARBA00022801"/>
    </source>
</evidence>
<dbReference type="GO" id="GO:0004067">
    <property type="term" value="F:asparaginase activity"/>
    <property type="evidence" value="ECO:0007669"/>
    <property type="project" value="UniProtKB-UniRule"/>
</dbReference>
<dbReference type="FunFam" id="1.25.40.20:FF:000297">
    <property type="entry name" value="Asparaginase homolog (S. cerevisiae)"/>
    <property type="match status" value="1"/>
</dbReference>
<evidence type="ECO:0000313" key="12">
    <source>
        <dbReference type="Proteomes" id="UP001046870"/>
    </source>
</evidence>
<feature type="active site" evidence="7">
    <location>
        <position position="41"/>
    </location>
</feature>
<dbReference type="Gene3D" id="3.40.50.1170">
    <property type="entry name" value="L-asparaginase, N-terminal domain"/>
    <property type="match status" value="1"/>
</dbReference>
<dbReference type="Pfam" id="PF00710">
    <property type="entry name" value="Asparaginase"/>
    <property type="match status" value="1"/>
</dbReference>
<dbReference type="PROSITE" id="PS00917">
    <property type="entry name" value="ASN_GLN_ASE_2"/>
    <property type="match status" value="1"/>
</dbReference>
<dbReference type="PRINTS" id="PR01415">
    <property type="entry name" value="ANKYRIN"/>
</dbReference>
<evidence type="ECO:0000256" key="6">
    <source>
        <dbReference type="PROSITE-ProRule" id="PRU00023"/>
    </source>
</evidence>
<dbReference type="EMBL" id="JAFDVH010000013">
    <property type="protein sequence ID" value="KAG7466343.1"/>
    <property type="molecule type" value="Genomic_DNA"/>
</dbReference>
<dbReference type="Gene3D" id="3.40.50.40">
    <property type="match status" value="1"/>
</dbReference>
<dbReference type="InterPro" id="IPR027474">
    <property type="entry name" value="L-asparaginase_N"/>
</dbReference>
<proteinExistence type="inferred from homology"/>
<comment type="caution">
    <text evidence="11">The sequence shown here is derived from an EMBL/GenBank/DDBJ whole genome shotgun (WGS) entry which is preliminary data.</text>
</comment>
<protein>
    <recommendedName>
        <fullName evidence="1">asparaginase</fullName>
        <ecNumber evidence="1">3.5.1.1</ecNumber>
    </recommendedName>
</protein>
<dbReference type="SMART" id="SM00248">
    <property type="entry name" value="ANK"/>
    <property type="match status" value="4"/>
</dbReference>
<dbReference type="FunFam" id="3.40.50.40:FF:000001">
    <property type="entry name" value="L-asparaginase 1"/>
    <property type="match status" value="1"/>
</dbReference>
<evidence type="ECO:0000259" key="9">
    <source>
        <dbReference type="Pfam" id="PF00710"/>
    </source>
</evidence>
<comment type="similarity">
    <text evidence="5">In the N-terminal section; belongs to the asparaginase 1 family.</text>
</comment>
<evidence type="ECO:0000259" key="10">
    <source>
        <dbReference type="Pfam" id="PF17763"/>
    </source>
</evidence>
<dbReference type="PIRSF" id="PIRSF001220">
    <property type="entry name" value="L-ASNase_gatD"/>
    <property type="match status" value="1"/>
</dbReference>
<dbReference type="SFLD" id="SFLDS00057">
    <property type="entry name" value="Glutaminase/Asparaginase"/>
    <property type="match status" value="1"/>
</dbReference>
<keyword evidence="3" id="KW-0378">Hydrolase</keyword>
<evidence type="ECO:0000313" key="11">
    <source>
        <dbReference type="EMBL" id="KAG7466343.1"/>
    </source>
</evidence>
<dbReference type="PRINTS" id="PR00139">
    <property type="entry name" value="ASNGLNASE"/>
</dbReference>
<sequence>MENHFFTQGRRRRLSSSTSLESLEVSPSAEARVLVINTGGTIGMMYHNNVLSPEPNAFVKALRKLPILHDEQYAQQTRLYDYYGPQENTLVLPMPTHHADELSKGLSRQNKRIVYTVLEYSPLLDSCNMTTDDWATIGKDIEKHYEKYDGFVILHGTDTMAYTASALSFMCEHLGKPVILTGSQVPIYEMRNDGRDNLLGALLIAGQFVIPEVCLYFHHKLYRGNRVTKVDSGSFNAFSSPNLPPLANAEVDIKINWDTVWRANTTAKFLVHTQMNRNVGLLRLFPGITADTVRAFLQPPMEGIVLETYGSGNAPDNRADLLEEFSKATERGLIMINCTQCLRGSVTTSYATGKALSDAGLIAGCDMTPEAALSKLSYVLAKKDLSMQEKRKMLSQNLRGEMIADLEGAKLSLRDSRFIQVIAKSLSISCKEELEAVRDALTPTLACAASKIGDIEALDAIREMGSNLSMEDYDGRTPLHIAACEGHLNVVQYLLSQGATVYAKDRYGDTPLRNAVRFRHKDVVKLLRKTGAHFSRDELEDAGTELCSLAANGDLEGLEMWNLAGAELDTLGYDGQTPLEVAMATGNKEVVDFLQQAGQYKTPLLVDENDENGDFLEFTASPRRN</sequence>
<reference evidence="11" key="1">
    <citation type="submission" date="2021-01" db="EMBL/GenBank/DDBJ databases">
        <authorList>
            <person name="Zahm M."/>
            <person name="Roques C."/>
            <person name="Cabau C."/>
            <person name="Klopp C."/>
            <person name="Donnadieu C."/>
            <person name="Jouanno E."/>
            <person name="Lampietro C."/>
            <person name="Louis A."/>
            <person name="Herpin A."/>
            <person name="Echchiki A."/>
            <person name="Berthelot C."/>
            <person name="Parey E."/>
            <person name="Roest-Crollius H."/>
            <person name="Braasch I."/>
            <person name="Postlethwait J."/>
            <person name="Bobe J."/>
            <person name="Montfort J."/>
            <person name="Bouchez O."/>
            <person name="Begum T."/>
            <person name="Mejri S."/>
            <person name="Adams A."/>
            <person name="Chen W.-J."/>
            <person name="Guiguen Y."/>
        </authorList>
    </citation>
    <scope>NUCLEOTIDE SEQUENCE</scope>
    <source>
        <strain evidence="11">YG-15Mar2019-1</strain>
        <tissue evidence="11">Brain</tissue>
    </source>
</reference>
<name>A0A9D3T4H8_MEGAT</name>
<dbReference type="InterPro" id="IPR027473">
    <property type="entry name" value="L-asparaginase_C"/>
</dbReference>
<dbReference type="PIRSF" id="PIRSF500176">
    <property type="entry name" value="L_ASNase"/>
    <property type="match status" value="1"/>
</dbReference>